<keyword evidence="3" id="KW-1185">Reference proteome</keyword>
<proteinExistence type="predicted"/>
<reference evidence="2 3" key="1">
    <citation type="submission" date="2024-08" db="EMBL/GenBank/DDBJ databases">
        <title>Gnathostoma spinigerum genome.</title>
        <authorList>
            <person name="Gonzalez-Bertolin B."/>
            <person name="Monzon S."/>
            <person name="Zaballos A."/>
            <person name="Jimenez P."/>
            <person name="Dekumyoy P."/>
            <person name="Varona S."/>
            <person name="Cuesta I."/>
            <person name="Sumanam S."/>
            <person name="Adisakwattana P."/>
            <person name="Gasser R.B."/>
            <person name="Hernandez-Gonzalez A."/>
            <person name="Young N.D."/>
            <person name="Perteguer M.J."/>
        </authorList>
    </citation>
    <scope>NUCLEOTIDE SEQUENCE [LARGE SCALE GENOMIC DNA]</scope>
    <source>
        <strain evidence="2">AL3</strain>
        <tissue evidence="2">Liver</tissue>
    </source>
</reference>
<protein>
    <submittedName>
        <fullName evidence="2">Uncharacterized protein</fullName>
    </submittedName>
</protein>
<dbReference type="EMBL" id="JBGFUD010000960">
    <property type="protein sequence ID" value="MFH4975535.1"/>
    <property type="molecule type" value="Genomic_DNA"/>
</dbReference>
<accession>A0ABD6E769</accession>
<feature type="region of interest" description="Disordered" evidence="1">
    <location>
        <begin position="28"/>
        <end position="67"/>
    </location>
</feature>
<evidence type="ECO:0000256" key="1">
    <source>
        <dbReference type="SAM" id="MobiDB-lite"/>
    </source>
</evidence>
<sequence length="102" mass="11303">MEATYYKDMLSERGEGVVETSVIHTAPGCKSVLDSDHEEGGNEGDTLKRSPPSVEPDDDWTPTNSSVWENPVLRISINRDVPVLPTFPNERLRLSNPFDGFG</sequence>
<evidence type="ECO:0000313" key="3">
    <source>
        <dbReference type="Proteomes" id="UP001608902"/>
    </source>
</evidence>
<organism evidence="2 3">
    <name type="scientific">Gnathostoma spinigerum</name>
    <dbReference type="NCBI Taxonomy" id="75299"/>
    <lineage>
        <taxon>Eukaryota</taxon>
        <taxon>Metazoa</taxon>
        <taxon>Ecdysozoa</taxon>
        <taxon>Nematoda</taxon>
        <taxon>Chromadorea</taxon>
        <taxon>Rhabditida</taxon>
        <taxon>Spirurina</taxon>
        <taxon>Gnathostomatomorpha</taxon>
        <taxon>Gnathostomatoidea</taxon>
        <taxon>Gnathostomatidae</taxon>
        <taxon>Gnathostoma</taxon>
    </lineage>
</organism>
<comment type="caution">
    <text evidence="2">The sequence shown here is derived from an EMBL/GenBank/DDBJ whole genome shotgun (WGS) entry which is preliminary data.</text>
</comment>
<feature type="compositionally biased region" description="Basic and acidic residues" evidence="1">
    <location>
        <begin position="33"/>
        <end position="48"/>
    </location>
</feature>
<name>A0ABD6E769_9BILA</name>
<gene>
    <name evidence="2" type="ORF">AB6A40_002244</name>
</gene>
<dbReference type="Proteomes" id="UP001608902">
    <property type="component" value="Unassembled WGS sequence"/>
</dbReference>
<evidence type="ECO:0000313" key="2">
    <source>
        <dbReference type="EMBL" id="MFH4975535.1"/>
    </source>
</evidence>
<dbReference type="AlphaFoldDB" id="A0ABD6E769"/>